<dbReference type="NCBIfam" id="NF005713">
    <property type="entry name" value="PRK07525.1"/>
    <property type="match status" value="1"/>
</dbReference>
<dbReference type="GO" id="GO:0050660">
    <property type="term" value="F:flavin adenine dinucleotide binding"/>
    <property type="evidence" value="ECO:0007669"/>
    <property type="project" value="TreeGrafter"/>
</dbReference>
<evidence type="ECO:0000256" key="10">
    <source>
        <dbReference type="NCBIfam" id="TIGR03457"/>
    </source>
</evidence>
<dbReference type="CDD" id="cd02013">
    <property type="entry name" value="TPP_Xsc_like"/>
    <property type="match status" value="1"/>
</dbReference>
<dbReference type="InterPro" id="IPR029061">
    <property type="entry name" value="THDP-binding"/>
</dbReference>
<dbReference type="Gene3D" id="3.40.50.1220">
    <property type="entry name" value="TPP-binding domain"/>
    <property type="match status" value="1"/>
</dbReference>
<protein>
    <recommendedName>
        <fullName evidence="4 10">Sulfoacetaldehyde acetyltransferase</fullName>
        <ecNumber evidence="4 10">2.3.3.15</ecNumber>
    </recommendedName>
</protein>
<dbReference type="InterPro" id="IPR017820">
    <property type="entry name" value="Sulphoacetald_Actrfrase"/>
</dbReference>
<keyword evidence="8 11" id="KW-0786">Thiamine pyrophosphate</keyword>
<accession>C7CBQ3</accession>
<dbReference type="CDD" id="cd07035">
    <property type="entry name" value="TPP_PYR_POX_like"/>
    <property type="match status" value="1"/>
</dbReference>
<dbReference type="Pfam" id="PF00205">
    <property type="entry name" value="TPP_enzyme_M"/>
    <property type="match status" value="1"/>
</dbReference>
<evidence type="ECO:0000256" key="5">
    <source>
        <dbReference type="ARBA" id="ARBA00022679"/>
    </source>
</evidence>
<dbReference type="KEGG" id="mdi:METDI0788"/>
<dbReference type="PANTHER" id="PTHR18968:SF13">
    <property type="entry name" value="ACETOLACTATE SYNTHASE CATALYTIC SUBUNIT, MITOCHONDRIAL"/>
    <property type="match status" value="1"/>
</dbReference>
<evidence type="ECO:0000259" key="15">
    <source>
        <dbReference type="Pfam" id="PF02776"/>
    </source>
</evidence>
<dbReference type="FunFam" id="3.40.50.970:FF:000107">
    <property type="entry name" value="Sulfoacetaldehyde acetyltransferase Xsc"/>
    <property type="match status" value="1"/>
</dbReference>
<dbReference type="PANTHER" id="PTHR18968">
    <property type="entry name" value="THIAMINE PYROPHOSPHATE ENZYMES"/>
    <property type="match status" value="1"/>
</dbReference>
<dbReference type="EC" id="2.3.3.15" evidence="4 10"/>
<dbReference type="GO" id="GO:0019529">
    <property type="term" value="P:taurine catabolic process"/>
    <property type="evidence" value="ECO:0007669"/>
    <property type="project" value="UniProtKB-UniRule"/>
</dbReference>
<evidence type="ECO:0000256" key="4">
    <source>
        <dbReference type="ARBA" id="ARBA00012971"/>
    </source>
</evidence>
<evidence type="ECO:0000259" key="14">
    <source>
        <dbReference type="Pfam" id="PF02775"/>
    </source>
</evidence>
<keyword evidence="5 16" id="KW-0808">Transferase</keyword>
<feature type="region of interest" description="Disordered" evidence="12">
    <location>
        <begin position="335"/>
        <end position="354"/>
    </location>
</feature>
<dbReference type="Gene3D" id="3.40.50.970">
    <property type="match status" value="2"/>
</dbReference>
<dbReference type="HOGENOM" id="CLU_013748_3_1_5"/>
<evidence type="ECO:0000256" key="8">
    <source>
        <dbReference type="ARBA" id="ARBA00023052"/>
    </source>
</evidence>
<comment type="cofactor">
    <cofactor evidence="2">
        <name>thiamine diphosphate</name>
        <dbReference type="ChEBI" id="CHEBI:58937"/>
    </cofactor>
</comment>
<feature type="domain" description="Thiamine pyrophosphate enzyme central" evidence="13">
    <location>
        <begin position="192"/>
        <end position="330"/>
    </location>
</feature>
<evidence type="ECO:0000313" key="17">
    <source>
        <dbReference type="Proteomes" id="UP000008070"/>
    </source>
</evidence>
<comment type="cofactor">
    <cofactor evidence="1">
        <name>Mg(2+)</name>
        <dbReference type="ChEBI" id="CHEBI:18420"/>
    </cofactor>
</comment>
<dbReference type="InterPro" id="IPR000399">
    <property type="entry name" value="TPP-bd_CS"/>
</dbReference>
<dbReference type="Pfam" id="PF02775">
    <property type="entry name" value="TPP_enzyme_C"/>
    <property type="match status" value="1"/>
</dbReference>
<gene>
    <name evidence="16" type="primary">xsc</name>
    <name evidence="16" type="ORF">METD_I0788</name>
</gene>
<dbReference type="GO" id="GO:0009099">
    <property type="term" value="P:L-valine biosynthetic process"/>
    <property type="evidence" value="ECO:0007669"/>
    <property type="project" value="TreeGrafter"/>
</dbReference>
<feature type="domain" description="Thiamine pyrophosphate enzyme TPP-binding" evidence="14">
    <location>
        <begin position="409"/>
        <end position="560"/>
    </location>
</feature>
<feature type="domain" description="Thiamine pyrophosphate enzyme N-terminal TPP-binding" evidence="15">
    <location>
        <begin position="8"/>
        <end position="124"/>
    </location>
</feature>
<dbReference type="PROSITE" id="PS00187">
    <property type="entry name" value="TPP_ENZYMES"/>
    <property type="match status" value="1"/>
</dbReference>
<dbReference type="GO" id="GO:0003984">
    <property type="term" value="F:acetolactate synthase activity"/>
    <property type="evidence" value="ECO:0007669"/>
    <property type="project" value="TreeGrafter"/>
</dbReference>
<name>C7CBQ3_METED</name>
<dbReference type="NCBIfam" id="TIGR03457">
    <property type="entry name" value="sulphoacet_xsc"/>
    <property type="match status" value="1"/>
</dbReference>
<evidence type="ECO:0000256" key="2">
    <source>
        <dbReference type="ARBA" id="ARBA00001964"/>
    </source>
</evidence>
<evidence type="ECO:0000256" key="7">
    <source>
        <dbReference type="ARBA" id="ARBA00022842"/>
    </source>
</evidence>
<dbReference type="GO" id="GO:0030976">
    <property type="term" value="F:thiamine pyrophosphate binding"/>
    <property type="evidence" value="ECO:0007669"/>
    <property type="project" value="InterPro"/>
</dbReference>
<dbReference type="InterPro" id="IPR029035">
    <property type="entry name" value="DHS-like_NAD/FAD-binding_dom"/>
</dbReference>
<keyword evidence="7" id="KW-0460">Magnesium</keyword>
<dbReference type="InterPro" id="IPR012001">
    <property type="entry name" value="Thiamin_PyroP_enz_TPP-bd_dom"/>
</dbReference>
<evidence type="ECO:0000256" key="12">
    <source>
        <dbReference type="SAM" id="MobiDB-lite"/>
    </source>
</evidence>
<evidence type="ECO:0000259" key="13">
    <source>
        <dbReference type="Pfam" id="PF00205"/>
    </source>
</evidence>
<organism evidence="16 17">
    <name type="scientific">Methylorubrum extorquens (strain DSM 6343 / CIP 106787 / DM4)</name>
    <name type="common">Methylobacterium extorquens</name>
    <dbReference type="NCBI Taxonomy" id="661410"/>
    <lineage>
        <taxon>Bacteria</taxon>
        <taxon>Pseudomonadati</taxon>
        <taxon>Pseudomonadota</taxon>
        <taxon>Alphaproteobacteria</taxon>
        <taxon>Hyphomicrobiales</taxon>
        <taxon>Methylobacteriaceae</taxon>
        <taxon>Methylorubrum</taxon>
    </lineage>
</organism>
<evidence type="ECO:0000256" key="9">
    <source>
        <dbReference type="ARBA" id="ARBA00023315"/>
    </source>
</evidence>
<proteinExistence type="inferred from homology"/>
<dbReference type="InterPro" id="IPR011766">
    <property type="entry name" value="TPP_enzyme_TPP-bd"/>
</dbReference>
<dbReference type="GO" id="GO:0009097">
    <property type="term" value="P:isoleucine biosynthetic process"/>
    <property type="evidence" value="ECO:0007669"/>
    <property type="project" value="TreeGrafter"/>
</dbReference>
<dbReference type="GO" id="GO:0005948">
    <property type="term" value="C:acetolactate synthase complex"/>
    <property type="evidence" value="ECO:0007669"/>
    <property type="project" value="TreeGrafter"/>
</dbReference>
<dbReference type="Pfam" id="PF02776">
    <property type="entry name" value="TPP_enzyme_N"/>
    <property type="match status" value="1"/>
</dbReference>
<evidence type="ECO:0000256" key="1">
    <source>
        <dbReference type="ARBA" id="ARBA00001946"/>
    </source>
</evidence>
<sequence>MGERAMSMTTEEAFIKVLQMHGIEHAFGIIGSAMMPVSDLFPRAGITFWDCAHESNAALIADGYSRVTGKMAMAVAQNGPGVTGFVTAIKTAYWNHTPMLLVTPQAANKTIGQGGFQEVEQMALFEDMVCYQEEVRDPTRVAEVLNRVIEKAWRGCAPAQINIPRDFWTHQIDVALPQIVRLERPTGGRQAIAEAAALLSGAKFPVILNGAGVVIGDAIQESVALAERLDAPVACGYQHNDSFPGSHPLAVGPLGYNGSKAAMELIAKADVVLALGTRLNPFSTLPGYGIEYWPKNAKIIQVDINSDRIGLTKTISVGICGDAKHVARELLQQLSPEAGNDGREERQAQIHRTKSAWAQALSSMDHEDDDEGTNWNVEARERESGKMSPRQAWRAIQAGLPSEAILSTDIGNNCAIGNAYPTFEQGRRYLAPGMFGPCGYGFPAIIGAKIGCPDVPVFGFAGDGAFGISMNEMTSIGRDEWPAITMVIFRNFQWGAEKRNSILWYDNNFVGTELDTKLSYAKIAEGCGFRGVRVETQQALTEAIQQAGEAQADGVTTFIEVMLNQELGEPFRRDAMKKPVVVAGIDRSDMRPQQPA</sequence>
<dbReference type="Proteomes" id="UP000008070">
    <property type="component" value="Chromosome"/>
</dbReference>
<dbReference type="GO" id="GO:0000287">
    <property type="term" value="F:magnesium ion binding"/>
    <property type="evidence" value="ECO:0007669"/>
    <property type="project" value="InterPro"/>
</dbReference>
<evidence type="ECO:0000313" key="16">
    <source>
        <dbReference type="EMBL" id="CAX22424.1"/>
    </source>
</evidence>
<dbReference type="InterPro" id="IPR045229">
    <property type="entry name" value="TPP_enz"/>
</dbReference>
<dbReference type="SUPFAM" id="SSF52467">
    <property type="entry name" value="DHS-like NAD/FAD-binding domain"/>
    <property type="match status" value="1"/>
</dbReference>
<dbReference type="InterPro" id="IPR012000">
    <property type="entry name" value="Thiamin_PyroP_enz_cen_dom"/>
</dbReference>
<dbReference type="AlphaFoldDB" id="C7CBQ3"/>
<dbReference type="SUPFAM" id="SSF52518">
    <property type="entry name" value="Thiamin diphosphate-binding fold (THDP-binding)"/>
    <property type="match status" value="2"/>
</dbReference>
<dbReference type="EMBL" id="FP103042">
    <property type="protein sequence ID" value="CAX22424.1"/>
    <property type="molecule type" value="Genomic_DNA"/>
</dbReference>
<keyword evidence="9 16" id="KW-0012">Acyltransferase</keyword>
<evidence type="ECO:0000256" key="11">
    <source>
        <dbReference type="RuleBase" id="RU362132"/>
    </source>
</evidence>
<evidence type="ECO:0000256" key="6">
    <source>
        <dbReference type="ARBA" id="ARBA00022723"/>
    </source>
</evidence>
<reference evidence="17" key="1">
    <citation type="journal article" date="2009" name="PLoS ONE">
        <title>Methylobacterium genome sequences: a reference blueprint to investigate microbial metabolism of C1 compounds from natural and industrial sources.</title>
        <authorList>
            <person name="Vuilleumier S."/>
            <person name="Chistoserdova L."/>
            <person name="Lee M.-C."/>
            <person name="Bringel F."/>
            <person name="Lajus A."/>
            <person name="Zhou Y."/>
            <person name="Gourion B."/>
            <person name="Barbe V."/>
            <person name="Chang J."/>
            <person name="Cruveiller S."/>
            <person name="Dossat C."/>
            <person name="Gillett W."/>
            <person name="Gruffaz C."/>
            <person name="Haugen E."/>
            <person name="Hourcade E."/>
            <person name="Levy R."/>
            <person name="Mangenot S."/>
            <person name="Muller E."/>
            <person name="Nadalig T."/>
            <person name="Pagni M."/>
            <person name="Penny C."/>
            <person name="Peyraud R."/>
            <person name="Robinson D.G."/>
            <person name="Roche D."/>
            <person name="Rouy Z."/>
            <person name="Saenampechek C."/>
            <person name="Salvignol G."/>
            <person name="Vallenet D."/>
            <person name="Wu Z."/>
            <person name="Marx C.J."/>
            <person name="Vorholt J.A."/>
            <person name="Olson M.V."/>
            <person name="Kaul R."/>
            <person name="Weissenbach J."/>
            <person name="Medigue C."/>
            <person name="Lidstrom M.E."/>
        </authorList>
    </citation>
    <scope>NUCLEOTIDE SEQUENCE [LARGE SCALE GENOMIC DNA]</scope>
    <source>
        <strain evidence="17">DSM 6343 / CIP 106787 / DM4</strain>
    </source>
</reference>
<dbReference type="GO" id="GO:0050487">
    <property type="term" value="F:sulfoacetaldehyde acetyltransferase activity"/>
    <property type="evidence" value="ECO:0007669"/>
    <property type="project" value="UniProtKB-UniRule"/>
</dbReference>
<evidence type="ECO:0000256" key="3">
    <source>
        <dbReference type="ARBA" id="ARBA00007812"/>
    </source>
</evidence>
<keyword evidence="6" id="KW-0479">Metal-binding</keyword>
<comment type="similarity">
    <text evidence="3 11">Belongs to the TPP enzyme family.</text>
</comment>